<accession>A0A0L0P387</accession>
<evidence type="ECO:0000313" key="2">
    <source>
        <dbReference type="EMBL" id="KNE00501.1"/>
    </source>
</evidence>
<feature type="transmembrane region" description="Helical" evidence="1">
    <location>
        <begin position="55"/>
        <end position="72"/>
    </location>
</feature>
<keyword evidence="1" id="KW-1133">Transmembrane helix</keyword>
<name>A0A0L0P387_CANAR</name>
<keyword evidence="1" id="KW-0812">Transmembrane</keyword>
<dbReference type="EMBL" id="LGST01000018">
    <property type="protein sequence ID" value="KNE00501.1"/>
    <property type="molecule type" value="Genomic_DNA"/>
</dbReference>
<evidence type="ECO:0000256" key="1">
    <source>
        <dbReference type="SAM" id="Phobius"/>
    </source>
</evidence>
<comment type="caution">
    <text evidence="2">The sequence shown here is derived from an EMBL/GenBank/DDBJ whole genome shotgun (WGS) entry which is preliminary data.</text>
</comment>
<proteinExistence type="predicted"/>
<evidence type="ECO:0000313" key="3">
    <source>
        <dbReference type="Proteomes" id="UP000037122"/>
    </source>
</evidence>
<protein>
    <submittedName>
        <fullName evidence="2">Uncharacterized protein</fullName>
    </submittedName>
</protein>
<dbReference type="Proteomes" id="UP000037122">
    <property type="component" value="Unassembled WGS sequence"/>
</dbReference>
<gene>
    <name evidence="2" type="ORF">QG37_02533</name>
</gene>
<dbReference type="VEuPathDB" id="FungiDB:QG37_02533"/>
<organism evidence="2 3">
    <name type="scientific">Candidozyma auris</name>
    <name type="common">Yeast</name>
    <name type="synonym">Candida auris</name>
    <dbReference type="NCBI Taxonomy" id="498019"/>
    <lineage>
        <taxon>Eukaryota</taxon>
        <taxon>Fungi</taxon>
        <taxon>Dikarya</taxon>
        <taxon>Ascomycota</taxon>
        <taxon>Saccharomycotina</taxon>
        <taxon>Pichiomycetes</taxon>
        <taxon>Metschnikowiaceae</taxon>
        <taxon>Candidozyma</taxon>
    </lineage>
</organism>
<reference evidence="3" key="1">
    <citation type="journal article" date="2015" name="BMC Genomics">
        <title>Draft genome of a commonly misdiagnosed multidrug resistant pathogen Candida auris.</title>
        <authorList>
            <person name="Chatterjee S."/>
            <person name="Alampalli S.V."/>
            <person name="Nageshan R.K."/>
            <person name="Chettiar S.T."/>
            <person name="Joshi S."/>
            <person name="Tatu U.S."/>
        </authorList>
    </citation>
    <scope>NUCLEOTIDE SEQUENCE [LARGE SCALE GENOMIC DNA]</scope>
    <source>
        <strain evidence="3">6684</strain>
    </source>
</reference>
<keyword evidence="1" id="KW-0472">Membrane</keyword>
<dbReference type="AlphaFoldDB" id="A0A0L0P387"/>
<sequence length="74" mass="8828">MRLHETGEISCFFRLWPICSLPFQIANLQPKRKAQRRWIVEIFSKRKKSEKKTKSDVYLVLLLVPINIFFAFTA</sequence>